<sequence length="254" mass="29127">MLPTSARAKFIQTMMTTTMIPTSTTPLTDTTTLDRQTLHRPFKNLQLSDKNLTTLNRIKYDSELLIHYLFDNLNNSENLNIIKVCKVRVKKAGGTLLAHYYAKIQISNGYTFEFHPGSQPKTFQTDHSDGHLIGIRILCDECCKRELRSFVEGENVFNLAFHNCEAILCKRRSMQTVLITMTIVVLIFNMIEFSWFYIFFIIFILILLYVNNNYMISSPTINYCPHKLINYNVAASRRHYSVTASAASKTAAGI</sequence>
<evidence type="ECO:0000313" key="4">
    <source>
        <dbReference type="EMBL" id="AMN15552.2"/>
    </source>
</evidence>
<accession>A0A075TSM7</accession>
<protein>
    <submittedName>
        <fullName evidence="2">ORF75</fullName>
    </submittedName>
</protein>
<gene>
    <name evidence="2" type="ORF">HaSNPV-AC53_075</name>
</gene>
<dbReference type="EMBL" id="KU738903">
    <property type="protein sequence ID" value="AMN16242.2"/>
    <property type="molecule type" value="Genomic_DNA"/>
</dbReference>
<proteinExistence type="predicted"/>
<evidence type="ECO:0000313" key="8">
    <source>
        <dbReference type="EMBL" id="AMN16104.2"/>
    </source>
</evidence>
<evidence type="ECO:0000256" key="1">
    <source>
        <dbReference type="SAM" id="Phobius"/>
    </source>
</evidence>
<dbReference type="EMBL" id="KU738902">
    <property type="protein sequence ID" value="AMN16104.2"/>
    <property type="molecule type" value="Genomic_DNA"/>
</dbReference>
<organism evidence="2">
    <name type="scientific">Helicoverpa SNPV AC53</name>
    <dbReference type="NCBI Taxonomy" id="1569367"/>
    <lineage>
        <taxon>Viruses</taxon>
        <taxon>Viruses incertae sedis</taxon>
        <taxon>Naldaviricetes</taxon>
        <taxon>Lefavirales</taxon>
        <taxon>Baculoviridae</taxon>
        <taxon>Alphabaculovirus</taxon>
        <taxon>Alphabaculovirus helarmigerae</taxon>
    </lineage>
</organism>
<dbReference type="EMBL" id="KU738897">
    <property type="protein sequence ID" value="AMN15414.2"/>
    <property type="molecule type" value="Genomic_DNA"/>
</dbReference>
<dbReference type="InterPro" id="IPR008563">
    <property type="entry name" value="AcMNPV_AC81"/>
</dbReference>
<evidence type="ECO:0000313" key="7">
    <source>
        <dbReference type="EMBL" id="AMN15966.2"/>
    </source>
</evidence>
<dbReference type="Pfam" id="PF05820">
    <property type="entry name" value="Ac81"/>
    <property type="match status" value="1"/>
</dbReference>
<dbReference type="EMBL" id="KU738901">
    <property type="protein sequence ID" value="AMN15966.2"/>
    <property type="molecule type" value="Genomic_DNA"/>
</dbReference>
<dbReference type="EMBL" id="KJ909666">
    <property type="protein sequence ID" value="AIG63116.2"/>
    <property type="molecule type" value="Genomic_DNA"/>
</dbReference>
<evidence type="ECO:0000313" key="10">
    <source>
        <dbReference type="EMBL" id="AMN16380.2"/>
    </source>
</evidence>
<keyword evidence="1" id="KW-0472">Membrane</keyword>
<evidence type="ECO:0000313" key="3">
    <source>
        <dbReference type="EMBL" id="AMN15414.2"/>
    </source>
</evidence>
<feature type="transmembrane region" description="Helical" evidence="1">
    <location>
        <begin position="177"/>
        <end position="210"/>
    </location>
</feature>
<reference evidence="2" key="1">
    <citation type="journal article" date="2015" name="Genome Announc.">
        <title>Complete Genome Sequences of Helicoverpa armigera Single Nucleopolyhedrovirus Strains AC53 and H25EA1 from Australia.</title>
        <authorList>
            <person name="Noune C."/>
            <person name="Hauxwell C."/>
        </authorList>
    </citation>
    <scope>NUCLEOTIDE SEQUENCE</scope>
    <source>
        <strain evidence="2">AC53</strain>
    </source>
</reference>
<evidence type="ECO:0000313" key="2">
    <source>
        <dbReference type="EMBL" id="AIG63116.2"/>
    </source>
</evidence>
<dbReference type="EMBL" id="KU738904">
    <property type="protein sequence ID" value="AMN16380.2"/>
    <property type="molecule type" value="Genomic_DNA"/>
</dbReference>
<evidence type="ECO:0000313" key="9">
    <source>
        <dbReference type="EMBL" id="AMN16242.2"/>
    </source>
</evidence>
<keyword evidence="1" id="KW-0812">Transmembrane</keyword>
<reference evidence="3" key="2">
    <citation type="journal article" date="2016" name="Genome Announc.">
        <title>Complete Genome Sequences of Seven Helicoverpa armigera SNPV-AC53-Derived Strains.</title>
        <authorList>
            <person name="Noune C."/>
            <person name="Hauxwell C."/>
        </authorList>
    </citation>
    <scope>NUCLEOTIDE SEQUENCE</scope>
    <source>
        <strain evidence="3">AC53C3</strain>
        <strain evidence="4">AC53C5</strain>
        <strain evidence="5">AC53C6</strain>
        <strain evidence="6">AC53C9</strain>
        <strain evidence="7">AC53T2</strain>
        <strain evidence="10">AC53T5</strain>
    </source>
</reference>
<evidence type="ECO:0000313" key="5">
    <source>
        <dbReference type="EMBL" id="AMN15690.2"/>
    </source>
</evidence>
<dbReference type="EMBL" id="KU738899">
    <property type="protein sequence ID" value="AMN15690.2"/>
    <property type="molecule type" value="Genomic_DNA"/>
</dbReference>
<evidence type="ECO:0000313" key="6">
    <source>
        <dbReference type="EMBL" id="AMN15828.2"/>
    </source>
</evidence>
<reference evidence="2" key="3">
    <citation type="submission" date="2016-08" db="EMBL/GenBank/DDBJ databases">
        <authorList>
            <person name="Seilhamer J.J."/>
        </authorList>
    </citation>
    <scope>NUCLEOTIDE SEQUENCE</scope>
    <source>
        <strain evidence="2">AC53</strain>
        <strain evidence="8">AC53T4.1</strain>
        <strain evidence="9">AC53T4.2</strain>
    </source>
</reference>
<dbReference type="EMBL" id="KU738900">
    <property type="protein sequence ID" value="AMN15828.2"/>
    <property type="molecule type" value="Genomic_DNA"/>
</dbReference>
<keyword evidence="1" id="KW-1133">Transmembrane helix</keyword>
<dbReference type="EMBL" id="KU738898">
    <property type="protein sequence ID" value="AMN15552.2"/>
    <property type="molecule type" value="Genomic_DNA"/>
</dbReference>
<name>A0A075TSM7_9ABAC</name>